<evidence type="ECO:0000256" key="1">
    <source>
        <dbReference type="SAM" id="MobiDB-lite"/>
    </source>
</evidence>
<dbReference type="InterPro" id="IPR051167">
    <property type="entry name" value="Prolyl_oligopep/macrocyclase"/>
</dbReference>
<feature type="region of interest" description="Disordered" evidence="1">
    <location>
        <begin position="337"/>
        <end position="463"/>
    </location>
</feature>
<dbReference type="Pfam" id="PF02897">
    <property type="entry name" value="Peptidase_S9_N"/>
    <property type="match status" value="1"/>
</dbReference>
<name>A0ABD5XPH2_9EURY</name>
<feature type="compositionally biased region" description="Low complexity" evidence="1">
    <location>
        <begin position="416"/>
        <end position="425"/>
    </location>
</feature>
<dbReference type="PANTHER" id="PTHR42881">
    <property type="entry name" value="PROLYL ENDOPEPTIDASE"/>
    <property type="match status" value="1"/>
</dbReference>
<sequence>MTDSDADADARSRPPETPRRPVTDELHGESITDPYRWLEGDDEEVDEWTAAQNDYAEAVLDTPARAALADRFASRGRVDEYGPVGVAGDRLFQEVRRPDDEQPVVYAYDEAAAVGTDAGTALVDPNDWAGDGTVSVDWFVPGPEGRYLAYGVAEGGDEQYDVRVVGVVTGEPVETVADAGRTQADGFAWVAGDAPDGADATAPDPRGFYYVATGVADGDADADGQLDKTVRFHEFGSGTAPAADHVVDDGVGETTWPTLVADGDALVAQYMEGWERTDLYGYRGDPATATLDPVVTGVDAVFKPTIDGERDRLLVATDHDAAFARVLAAPLADALAGRRPRRATSTNSSPRRTPSSAASNSPATGCSRTTTATPAARWSSSTPTAPASGRSTSRRSRPSTGWWGSATTATPPPPATTATTARPPTWRSVGCSRSPTRRLSAASTSRPARRRRCVPSRRPSAST</sequence>
<dbReference type="Gene3D" id="2.130.10.120">
    <property type="entry name" value="Prolyl oligopeptidase, N-terminal domain"/>
    <property type="match status" value="1"/>
</dbReference>
<feature type="compositionally biased region" description="Low complexity" evidence="1">
    <location>
        <begin position="398"/>
        <end position="409"/>
    </location>
</feature>
<evidence type="ECO:0000313" key="4">
    <source>
        <dbReference type="Proteomes" id="UP001596368"/>
    </source>
</evidence>
<feature type="compositionally biased region" description="Low complexity" evidence="1">
    <location>
        <begin position="432"/>
        <end position="446"/>
    </location>
</feature>
<dbReference type="PANTHER" id="PTHR42881:SF2">
    <property type="entry name" value="PROLYL ENDOPEPTIDASE"/>
    <property type="match status" value="1"/>
</dbReference>
<organism evidence="3 4">
    <name type="scientific">Halobaculum litoreum</name>
    <dbReference type="NCBI Taxonomy" id="3031998"/>
    <lineage>
        <taxon>Archaea</taxon>
        <taxon>Methanobacteriati</taxon>
        <taxon>Methanobacteriota</taxon>
        <taxon>Stenosarchaea group</taxon>
        <taxon>Halobacteria</taxon>
        <taxon>Halobacteriales</taxon>
        <taxon>Haloferacaceae</taxon>
        <taxon>Halobaculum</taxon>
    </lineage>
</organism>
<proteinExistence type="predicted"/>
<feature type="domain" description="Peptidase S9A N-terminal" evidence="2">
    <location>
        <begin position="15"/>
        <end position="333"/>
    </location>
</feature>
<dbReference type="Proteomes" id="UP001596368">
    <property type="component" value="Unassembled WGS sequence"/>
</dbReference>
<dbReference type="EMBL" id="JBHSZG010000001">
    <property type="protein sequence ID" value="MFC7136561.1"/>
    <property type="molecule type" value="Genomic_DNA"/>
</dbReference>
<evidence type="ECO:0000259" key="2">
    <source>
        <dbReference type="Pfam" id="PF02897"/>
    </source>
</evidence>
<dbReference type="InterPro" id="IPR023302">
    <property type="entry name" value="Pept_S9A_N"/>
</dbReference>
<reference evidence="3 4" key="1">
    <citation type="journal article" date="2019" name="Int. J. Syst. Evol. Microbiol.">
        <title>The Global Catalogue of Microorganisms (GCM) 10K type strain sequencing project: providing services to taxonomists for standard genome sequencing and annotation.</title>
        <authorList>
            <consortium name="The Broad Institute Genomics Platform"/>
            <consortium name="The Broad Institute Genome Sequencing Center for Infectious Disease"/>
            <person name="Wu L."/>
            <person name="Ma J."/>
        </authorList>
    </citation>
    <scope>NUCLEOTIDE SEQUENCE [LARGE SCALE GENOMIC DNA]</scope>
    <source>
        <strain evidence="3 4">DT92</strain>
    </source>
</reference>
<evidence type="ECO:0000313" key="3">
    <source>
        <dbReference type="EMBL" id="MFC7136561.1"/>
    </source>
</evidence>
<feature type="compositionally biased region" description="Low complexity" evidence="1">
    <location>
        <begin position="337"/>
        <end position="364"/>
    </location>
</feature>
<dbReference type="Gene3D" id="3.40.50.1820">
    <property type="entry name" value="alpha/beta hydrolase"/>
    <property type="match status" value="1"/>
</dbReference>
<protein>
    <recommendedName>
        <fullName evidence="2">Peptidase S9A N-terminal domain-containing protein</fullName>
    </recommendedName>
</protein>
<gene>
    <name evidence="3" type="ORF">ACFQRB_08630</name>
</gene>
<accession>A0ABD5XPH2</accession>
<feature type="compositionally biased region" description="Basic and acidic residues" evidence="1">
    <location>
        <begin position="8"/>
        <end position="30"/>
    </location>
</feature>
<comment type="caution">
    <text evidence="3">The sequence shown here is derived from an EMBL/GenBank/DDBJ whole genome shotgun (WGS) entry which is preliminary data.</text>
</comment>
<feature type="region of interest" description="Disordered" evidence="1">
    <location>
        <begin position="1"/>
        <end position="37"/>
    </location>
</feature>
<dbReference type="SUPFAM" id="SSF50993">
    <property type="entry name" value="Peptidase/esterase 'gauge' domain"/>
    <property type="match status" value="1"/>
</dbReference>
<keyword evidence="4" id="KW-1185">Reference proteome</keyword>
<dbReference type="InterPro" id="IPR029058">
    <property type="entry name" value="AB_hydrolase_fold"/>
</dbReference>
<feature type="compositionally biased region" description="Polar residues" evidence="1">
    <location>
        <begin position="366"/>
        <end position="383"/>
    </location>
</feature>
<dbReference type="AlphaFoldDB" id="A0ABD5XPH2"/>